<dbReference type="GO" id="GO:0000723">
    <property type="term" value="P:telomere maintenance"/>
    <property type="evidence" value="ECO:0007669"/>
    <property type="project" value="TreeGrafter"/>
</dbReference>
<keyword evidence="10" id="KW-0269">Exonuclease</keyword>
<comment type="similarity">
    <text evidence="4">Belongs to the DNA repair metallo-beta-lactamase (DRMBL) family.</text>
</comment>
<dbReference type="Proteomes" id="UP001286313">
    <property type="component" value="Unassembled WGS sequence"/>
</dbReference>
<keyword evidence="11" id="KW-0779">Telomere</keyword>
<dbReference type="SUPFAM" id="SSF56281">
    <property type="entry name" value="Metallo-hydrolase/oxidoreductase"/>
    <property type="match status" value="1"/>
</dbReference>
<evidence type="ECO:0000256" key="16">
    <source>
        <dbReference type="ARBA" id="ARBA00042738"/>
    </source>
</evidence>
<keyword evidence="21" id="KW-1185">Reference proteome</keyword>
<evidence type="ECO:0000256" key="17">
    <source>
        <dbReference type="SAM" id="MobiDB-lite"/>
    </source>
</evidence>
<dbReference type="GO" id="GO:0003684">
    <property type="term" value="F:damaged DNA binding"/>
    <property type="evidence" value="ECO:0007669"/>
    <property type="project" value="TreeGrafter"/>
</dbReference>
<reference evidence="19" key="1">
    <citation type="submission" date="2023-10" db="EMBL/GenBank/DDBJ databases">
        <title>Genome assemblies of two species of porcelain crab, Petrolisthes cinctipes and Petrolisthes manimaculis (Anomura: Porcellanidae).</title>
        <authorList>
            <person name="Angst P."/>
        </authorList>
    </citation>
    <scope>NUCLEOTIDE SEQUENCE</scope>
    <source>
        <strain evidence="19">PB745_01</strain>
        <tissue evidence="19">Gill</tissue>
    </source>
</reference>
<dbReference type="GO" id="GO:0036297">
    <property type="term" value="P:interstrand cross-link repair"/>
    <property type="evidence" value="ECO:0007669"/>
    <property type="project" value="TreeGrafter"/>
</dbReference>
<dbReference type="PANTHER" id="PTHR23240:SF26">
    <property type="entry name" value="5' EXONUCLEASE APOLLO"/>
    <property type="match status" value="1"/>
</dbReference>
<feature type="domain" description="Metallo-beta-lactamase" evidence="18">
    <location>
        <begin position="1"/>
        <end position="178"/>
    </location>
</feature>
<dbReference type="InterPro" id="IPR036866">
    <property type="entry name" value="RibonucZ/Hydroxyglut_hydro"/>
</dbReference>
<dbReference type="EC" id="3.5.2.6" evidence="5"/>
<dbReference type="InterPro" id="IPR011084">
    <property type="entry name" value="DRMBL"/>
</dbReference>
<comment type="subcellular location">
    <subcellularLocation>
        <location evidence="3">Chromosome</location>
        <location evidence="3">Telomere</location>
    </subcellularLocation>
    <subcellularLocation>
        <location evidence="2">Nucleus</location>
    </subcellularLocation>
</comment>
<evidence type="ECO:0000313" key="20">
    <source>
        <dbReference type="EMBL" id="KAK3865373.1"/>
    </source>
</evidence>
<keyword evidence="12" id="KW-0234">DNA repair</keyword>
<dbReference type="Pfam" id="PF07522">
    <property type="entry name" value="DRMBL"/>
    <property type="match status" value="1"/>
</dbReference>
<sequence>MNGCVIQGTPIAVDFWKPTKAPQVRLFFLTHLHADHTQGLTPSWRLPIYTSPTNAVLLKHKFKLSGNIVRELEVRESYLIPLDDDGDHTITVTVLEANHVPGAVMFFFQGYFGNILYSGDMRWYPELVEDPVLREVVVSRQLDRLYLDNTFSAPYCTFPSRQKAKQELFTIIDSFPDHIIKVGIRELGREDLLESVARRFQERILVTQSKFEYLQLLNYSDAFTTDSDKARIHAVPMTQLNVSSHRKWNEEHPTISIILTALFVGWENGPYSSQSDNGMFIVPYSDHSSYSELMEMVAQLAPRQIIPIVQHWSKAGWWSDPNAPDQSVKADMSVYSHFLTSPLPDPVIIPEAVVELMHQGPSKLLSRQPRRCGLRQGLSPRRNSVRGVQYCTPERLSSPPTMIYSPSLGHMSMVTLGTVNQDFVSLMNRTPSPSLSHTQHQRLPETDRPPSLCSLNSFQELKSPSTPLSHVQHQCMVEASTPTRPLSVCSLNSKEVNSPNKNMSRSALQKINNQKETSRCPSSSNQSTHWTQVNCQKEIHMTPCMPVPLQGNVKNNVRLQKPNPDIMCPVTENVNFFESKGVSELKQSTSHENEVQISLITNAAELIKKNYSHLSNKRTIDEDELSGLVRSTEEIFTAISDLHSAL</sequence>
<evidence type="ECO:0000256" key="14">
    <source>
        <dbReference type="ARBA" id="ARBA00039555"/>
    </source>
</evidence>
<keyword evidence="9" id="KW-0378">Hydrolase</keyword>
<name>A0AAE1ES78_PETCI</name>
<dbReference type="EMBL" id="JAWQEG010003604">
    <property type="protein sequence ID" value="KAK3865373.1"/>
    <property type="molecule type" value="Genomic_DNA"/>
</dbReference>
<evidence type="ECO:0000256" key="8">
    <source>
        <dbReference type="ARBA" id="ARBA00022763"/>
    </source>
</evidence>
<evidence type="ECO:0000259" key="18">
    <source>
        <dbReference type="SMART" id="SM00849"/>
    </source>
</evidence>
<comment type="catalytic activity">
    <reaction evidence="1">
        <text>a beta-lactam + H2O = a substituted beta-amino acid</text>
        <dbReference type="Rhea" id="RHEA:20401"/>
        <dbReference type="ChEBI" id="CHEBI:15377"/>
        <dbReference type="ChEBI" id="CHEBI:35627"/>
        <dbReference type="ChEBI" id="CHEBI:140347"/>
        <dbReference type="EC" id="3.5.2.6"/>
    </reaction>
</comment>
<evidence type="ECO:0000256" key="12">
    <source>
        <dbReference type="ARBA" id="ARBA00023204"/>
    </source>
</evidence>
<dbReference type="Gene3D" id="3.60.15.10">
    <property type="entry name" value="Ribonuclease Z/Hydroxyacylglutathione hydrolase-like"/>
    <property type="match status" value="1"/>
</dbReference>
<dbReference type="Gene3D" id="3.40.50.12650">
    <property type="match status" value="1"/>
</dbReference>
<gene>
    <name evidence="20" type="ORF">Pcinc_029017</name>
    <name evidence="19" type="ORF">Pcinc_033465</name>
</gene>
<proteinExistence type="inferred from homology"/>
<dbReference type="GO" id="GO:0035312">
    <property type="term" value="F:5'-3' DNA exonuclease activity"/>
    <property type="evidence" value="ECO:0007669"/>
    <property type="project" value="TreeGrafter"/>
</dbReference>
<evidence type="ECO:0000313" key="19">
    <source>
        <dbReference type="EMBL" id="KAK3860488.1"/>
    </source>
</evidence>
<evidence type="ECO:0000256" key="7">
    <source>
        <dbReference type="ARBA" id="ARBA00022722"/>
    </source>
</evidence>
<dbReference type="GO" id="GO:0005634">
    <property type="term" value="C:nucleus"/>
    <property type="evidence" value="ECO:0007669"/>
    <property type="project" value="UniProtKB-SubCell"/>
</dbReference>
<evidence type="ECO:0000256" key="5">
    <source>
        <dbReference type="ARBA" id="ARBA00012865"/>
    </source>
</evidence>
<evidence type="ECO:0000256" key="15">
    <source>
        <dbReference type="ARBA" id="ARBA00041693"/>
    </source>
</evidence>
<evidence type="ECO:0000313" key="21">
    <source>
        <dbReference type="Proteomes" id="UP001286313"/>
    </source>
</evidence>
<dbReference type="GO" id="GO:0006303">
    <property type="term" value="P:double-strand break repair via nonhomologous end joining"/>
    <property type="evidence" value="ECO:0007669"/>
    <property type="project" value="TreeGrafter"/>
</dbReference>
<dbReference type="InterPro" id="IPR001279">
    <property type="entry name" value="Metallo-B-lactamas"/>
</dbReference>
<keyword evidence="6" id="KW-0158">Chromosome</keyword>
<feature type="region of interest" description="Disordered" evidence="17">
    <location>
        <begin position="428"/>
        <end position="449"/>
    </location>
</feature>
<dbReference type="PANTHER" id="PTHR23240">
    <property type="entry name" value="DNA CROSS-LINK REPAIR PROTEIN PSO2/SNM1-RELATED"/>
    <property type="match status" value="1"/>
</dbReference>
<evidence type="ECO:0000256" key="13">
    <source>
        <dbReference type="ARBA" id="ARBA00023242"/>
    </source>
</evidence>
<dbReference type="AlphaFoldDB" id="A0AAE1ES78"/>
<keyword evidence="8" id="KW-0227">DNA damage</keyword>
<dbReference type="GO" id="GO:0008800">
    <property type="term" value="F:beta-lactamase activity"/>
    <property type="evidence" value="ECO:0007669"/>
    <property type="project" value="UniProtKB-EC"/>
</dbReference>
<evidence type="ECO:0000256" key="2">
    <source>
        <dbReference type="ARBA" id="ARBA00004123"/>
    </source>
</evidence>
<feature type="compositionally biased region" description="Polar residues" evidence="17">
    <location>
        <begin position="428"/>
        <end position="438"/>
    </location>
</feature>
<keyword evidence="13" id="KW-0539">Nucleus</keyword>
<evidence type="ECO:0000256" key="11">
    <source>
        <dbReference type="ARBA" id="ARBA00022895"/>
    </source>
</evidence>
<dbReference type="GO" id="GO:0031123">
    <property type="term" value="P:RNA 3'-end processing"/>
    <property type="evidence" value="ECO:0007669"/>
    <property type="project" value="UniProtKB-ARBA"/>
</dbReference>
<evidence type="ECO:0000256" key="1">
    <source>
        <dbReference type="ARBA" id="ARBA00001526"/>
    </source>
</evidence>
<protein>
    <recommendedName>
        <fullName evidence="14">5' exonuclease Apollo</fullName>
        <ecNumber evidence="5">3.5.2.6</ecNumber>
    </recommendedName>
    <alternativeName>
        <fullName evidence="15">DNA cross-link repair 1B protein</fullName>
    </alternativeName>
    <alternativeName>
        <fullName evidence="16">SNM1 homolog B</fullName>
    </alternativeName>
</protein>
<organism evidence="19 21">
    <name type="scientific">Petrolisthes cinctipes</name>
    <name type="common">Flat porcelain crab</name>
    <dbReference type="NCBI Taxonomy" id="88211"/>
    <lineage>
        <taxon>Eukaryota</taxon>
        <taxon>Metazoa</taxon>
        <taxon>Ecdysozoa</taxon>
        <taxon>Arthropoda</taxon>
        <taxon>Crustacea</taxon>
        <taxon>Multicrustacea</taxon>
        <taxon>Malacostraca</taxon>
        <taxon>Eumalacostraca</taxon>
        <taxon>Eucarida</taxon>
        <taxon>Decapoda</taxon>
        <taxon>Pleocyemata</taxon>
        <taxon>Anomura</taxon>
        <taxon>Galatheoidea</taxon>
        <taxon>Porcellanidae</taxon>
        <taxon>Petrolisthes</taxon>
    </lineage>
</organism>
<dbReference type="FunFam" id="3.40.50.12650:FF:000003">
    <property type="entry name" value="DNA cross-link repair 1B"/>
    <property type="match status" value="1"/>
</dbReference>
<dbReference type="SMART" id="SM00849">
    <property type="entry name" value="Lactamase_B"/>
    <property type="match status" value="1"/>
</dbReference>
<evidence type="ECO:0000256" key="10">
    <source>
        <dbReference type="ARBA" id="ARBA00022839"/>
    </source>
</evidence>
<keyword evidence="7" id="KW-0540">Nuclease</keyword>
<accession>A0AAE1ES78</accession>
<evidence type="ECO:0000256" key="3">
    <source>
        <dbReference type="ARBA" id="ARBA00004574"/>
    </source>
</evidence>
<dbReference type="GO" id="GO:0000781">
    <property type="term" value="C:chromosome, telomeric region"/>
    <property type="evidence" value="ECO:0007669"/>
    <property type="project" value="UniProtKB-SubCell"/>
</dbReference>
<evidence type="ECO:0000256" key="6">
    <source>
        <dbReference type="ARBA" id="ARBA00022454"/>
    </source>
</evidence>
<comment type="caution">
    <text evidence="19">The sequence shown here is derived from an EMBL/GenBank/DDBJ whole genome shotgun (WGS) entry which is preliminary data.</text>
</comment>
<evidence type="ECO:0000256" key="9">
    <source>
        <dbReference type="ARBA" id="ARBA00022801"/>
    </source>
</evidence>
<evidence type="ECO:0000256" key="4">
    <source>
        <dbReference type="ARBA" id="ARBA00010304"/>
    </source>
</evidence>
<dbReference type="EMBL" id="JAWQEG010004717">
    <property type="protein sequence ID" value="KAK3860488.1"/>
    <property type="molecule type" value="Genomic_DNA"/>
</dbReference>